<evidence type="ECO:0000256" key="5">
    <source>
        <dbReference type="PROSITE-ProRule" id="PRU01248"/>
    </source>
</evidence>
<gene>
    <name evidence="8" type="ORF">GCM10023311_02810</name>
</gene>
<dbReference type="PANTHER" id="PTHR30349">
    <property type="entry name" value="PHAGE INTEGRASE-RELATED"/>
    <property type="match status" value="1"/>
</dbReference>
<dbReference type="InterPro" id="IPR002104">
    <property type="entry name" value="Integrase_catalytic"/>
</dbReference>
<dbReference type="RefSeq" id="WP_345272163.1">
    <property type="nucleotide sequence ID" value="NZ_BAABJH010000001.1"/>
</dbReference>
<accession>A0ABP9ES39</accession>
<comment type="caution">
    <text evidence="8">The sequence shown here is derived from an EMBL/GenBank/DDBJ whole genome shotgun (WGS) entry which is preliminary data.</text>
</comment>
<evidence type="ECO:0000313" key="9">
    <source>
        <dbReference type="Proteomes" id="UP001500433"/>
    </source>
</evidence>
<dbReference type="InterPro" id="IPR013762">
    <property type="entry name" value="Integrase-like_cat_sf"/>
</dbReference>
<evidence type="ECO:0000259" key="7">
    <source>
        <dbReference type="PROSITE" id="PS51900"/>
    </source>
</evidence>
<comment type="similarity">
    <text evidence="1">Belongs to the 'phage' integrase family.</text>
</comment>
<dbReference type="Pfam" id="PF00589">
    <property type="entry name" value="Phage_integrase"/>
    <property type="match status" value="1"/>
</dbReference>
<keyword evidence="2" id="KW-0229">DNA integration</keyword>
<sequence length="368" mass="42690">MQASIYQPIKGAKRIKIFIPYSLHALREAVKKMNGSFWHPNQKLWSVVNTAQNFEHLKKLCGSDYKVVKDIKFAPVPKVPLNANAMEALYNLEKALVLKQYSVSSIRIYKKMFAVFLSKFMQRDLKQVNKEDIEGFVYELIKKSKVSECYQNQIINAIKAYYEHVLKMPREYYDIQRPKKARSIPNVLSKIEVLKIIQHPKNIKHRAILNTIYGSGLRISELINLRISDVNSNDGYLFIKDSKGKKDRKTILSEHLVILLRAYYKQYKPSYWLFEGQSGGQYSTTSIRAIFRKSVKETNSNPWATVHTLRHSFATHCIENNVNIRHLQNMLGHNSPKTTEIYTKTIEINNKTVISPLDSLLKSNTLHL</sequence>
<feature type="domain" description="Core-binding (CB)" evidence="7">
    <location>
        <begin position="83"/>
        <end position="166"/>
    </location>
</feature>
<dbReference type="InterPro" id="IPR044068">
    <property type="entry name" value="CB"/>
</dbReference>
<dbReference type="Proteomes" id="UP001500433">
    <property type="component" value="Unassembled WGS sequence"/>
</dbReference>
<keyword evidence="4" id="KW-0233">DNA recombination</keyword>
<reference evidence="9" key="1">
    <citation type="journal article" date="2019" name="Int. J. Syst. Evol. Microbiol.">
        <title>The Global Catalogue of Microorganisms (GCM) 10K type strain sequencing project: providing services to taxonomists for standard genome sequencing and annotation.</title>
        <authorList>
            <consortium name="The Broad Institute Genomics Platform"/>
            <consortium name="The Broad Institute Genome Sequencing Center for Infectious Disease"/>
            <person name="Wu L."/>
            <person name="Ma J."/>
        </authorList>
    </citation>
    <scope>NUCLEOTIDE SEQUENCE [LARGE SCALE GENOMIC DNA]</scope>
    <source>
        <strain evidence="9">JCM 18274</strain>
    </source>
</reference>
<dbReference type="InterPro" id="IPR004107">
    <property type="entry name" value="Integrase_SAM-like_N"/>
</dbReference>
<keyword evidence="9" id="KW-1185">Reference proteome</keyword>
<protein>
    <submittedName>
        <fullName evidence="8">Site-specific integrase</fullName>
    </submittedName>
</protein>
<dbReference type="Gene3D" id="1.10.443.10">
    <property type="entry name" value="Intergrase catalytic core"/>
    <property type="match status" value="1"/>
</dbReference>
<dbReference type="Gene3D" id="1.10.150.130">
    <property type="match status" value="1"/>
</dbReference>
<evidence type="ECO:0000313" key="8">
    <source>
        <dbReference type="EMBL" id="GAA4883951.1"/>
    </source>
</evidence>
<evidence type="ECO:0000256" key="1">
    <source>
        <dbReference type="ARBA" id="ARBA00008857"/>
    </source>
</evidence>
<evidence type="ECO:0000256" key="4">
    <source>
        <dbReference type="ARBA" id="ARBA00023172"/>
    </source>
</evidence>
<organism evidence="8 9">
    <name type="scientific">Flaviramulus aquimarinus</name>
    <dbReference type="NCBI Taxonomy" id="1170456"/>
    <lineage>
        <taxon>Bacteria</taxon>
        <taxon>Pseudomonadati</taxon>
        <taxon>Bacteroidota</taxon>
        <taxon>Flavobacteriia</taxon>
        <taxon>Flavobacteriales</taxon>
        <taxon>Flavobacteriaceae</taxon>
        <taxon>Flaviramulus</taxon>
    </lineage>
</organism>
<dbReference type="Pfam" id="PF13495">
    <property type="entry name" value="Phage_int_SAM_4"/>
    <property type="match status" value="1"/>
</dbReference>
<dbReference type="SUPFAM" id="SSF56349">
    <property type="entry name" value="DNA breaking-rejoining enzymes"/>
    <property type="match status" value="1"/>
</dbReference>
<proteinExistence type="inferred from homology"/>
<evidence type="ECO:0000256" key="2">
    <source>
        <dbReference type="ARBA" id="ARBA00022908"/>
    </source>
</evidence>
<name>A0ABP9ES39_9FLAO</name>
<feature type="domain" description="Tyr recombinase" evidence="6">
    <location>
        <begin position="183"/>
        <end position="355"/>
    </location>
</feature>
<dbReference type="InterPro" id="IPR010998">
    <property type="entry name" value="Integrase_recombinase_N"/>
</dbReference>
<dbReference type="EMBL" id="BAABJH010000001">
    <property type="protein sequence ID" value="GAA4883951.1"/>
    <property type="molecule type" value="Genomic_DNA"/>
</dbReference>
<dbReference type="InterPro" id="IPR050090">
    <property type="entry name" value="Tyrosine_recombinase_XerCD"/>
</dbReference>
<evidence type="ECO:0000259" key="6">
    <source>
        <dbReference type="PROSITE" id="PS51898"/>
    </source>
</evidence>
<keyword evidence="3 5" id="KW-0238">DNA-binding</keyword>
<evidence type="ECO:0000256" key="3">
    <source>
        <dbReference type="ARBA" id="ARBA00023125"/>
    </source>
</evidence>
<dbReference type="PANTHER" id="PTHR30349:SF64">
    <property type="entry name" value="PROPHAGE INTEGRASE INTD-RELATED"/>
    <property type="match status" value="1"/>
</dbReference>
<dbReference type="PROSITE" id="PS51898">
    <property type="entry name" value="TYR_RECOMBINASE"/>
    <property type="match status" value="1"/>
</dbReference>
<dbReference type="InterPro" id="IPR011010">
    <property type="entry name" value="DNA_brk_join_enz"/>
</dbReference>
<dbReference type="PROSITE" id="PS51900">
    <property type="entry name" value="CB"/>
    <property type="match status" value="1"/>
</dbReference>